<reference evidence="1" key="1">
    <citation type="submission" date="2024-08" db="EMBL/GenBank/DDBJ databases">
        <authorList>
            <person name="Yu S.T."/>
        </authorList>
    </citation>
    <scope>NUCLEOTIDE SEQUENCE</scope>
    <source>
        <strain evidence="1">R33</strain>
        <plasmid evidence="1">unnamed1</plasmid>
    </source>
</reference>
<organism evidence="1">
    <name type="scientific">Streptomyces sp. R33</name>
    <dbReference type="NCBI Taxonomy" id="3238629"/>
    <lineage>
        <taxon>Bacteria</taxon>
        <taxon>Bacillati</taxon>
        <taxon>Actinomycetota</taxon>
        <taxon>Actinomycetes</taxon>
        <taxon>Kitasatosporales</taxon>
        <taxon>Streptomycetaceae</taxon>
        <taxon>Streptomyces</taxon>
    </lineage>
</organism>
<protein>
    <submittedName>
        <fullName evidence="1">DUF6415 family natural product biosynthesis protein</fullName>
    </submittedName>
</protein>
<dbReference type="EMBL" id="CP165728">
    <property type="protein sequence ID" value="XDV69218.1"/>
    <property type="molecule type" value="Genomic_DNA"/>
</dbReference>
<dbReference type="RefSeq" id="WP_369780439.1">
    <property type="nucleotide sequence ID" value="NZ_CP165728.1"/>
</dbReference>
<evidence type="ECO:0000313" key="1">
    <source>
        <dbReference type="EMBL" id="XDV69218.1"/>
    </source>
</evidence>
<accession>A0AB39YJ26</accession>
<keyword evidence="1" id="KW-0614">Plasmid</keyword>
<name>A0AB39YJ26_9ACTN</name>
<geneLocation type="plasmid" evidence="1">
    <name>unnamed1</name>
</geneLocation>
<sequence length="111" mass="12197">MSQPQDDDDDVNPLVARALAEYMKRPPAEDVARLVDMLLTRGQELHDRVAELPEQDLPVGAGDVLSSWGYFSQAGPIGSSPNSNWNHCRALARIVQRLIPIARDYTTASAP</sequence>
<proteinExistence type="predicted"/>
<gene>
    <name evidence="1" type="ORF">AB5J51_40480</name>
</gene>
<dbReference type="AlphaFoldDB" id="A0AB39YJ26"/>